<dbReference type="InterPro" id="IPR024981">
    <property type="entry name" value="DUF3887"/>
</dbReference>
<dbReference type="Pfam" id="PF13026">
    <property type="entry name" value="DUF3887"/>
    <property type="match status" value="1"/>
</dbReference>
<dbReference type="AlphaFoldDB" id="A0A1H8ITT2"/>
<evidence type="ECO:0000259" key="1">
    <source>
        <dbReference type="Pfam" id="PF13026"/>
    </source>
</evidence>
<organism evidence="2 3">
    <name type="scientific">Amphibacillus marinus</name>
    <dbReference type="NCBI Taxonomy" id="872970"/>
    <lineage>
        <taxon>Bacteria</taxon>
        <taxon>Bacillati</taxon>
        <taxon>Bacillota</taxon>
        <taxon>Bacilli</taxon>
        <taxon>Bacillales</taxon>
        <taxon>Bacillaceae</taxon>
        <taxon>Amphibacillus</taxon>
    </lineage>
</organism>
<dbReference type="PROSITE" id="PS51257">
    <property type="entry name" value="PROKAR_LIPOPROTEIN"/>
    <property type="match status" value="1"/>
</dbReference>
<protein>
    <recommendedName>
        <fullName evidence="1">DUF3887 domain-containing protein</fullName>
    </recommendedName>
</protein>
<evidence type="ECO:0000313" key="3">
    <source>
        <dbReference type="Proteomes" id="UP000199300"/>
    </source>
</evidence>
<dbReference type="Proteomes" id="UP000199300">
    <property type="component" value="Unassembled WGS sequence"/>
</dbReference>
<dbReference type="EMBL" id="FODJ01000001">
    <property type="protein sequence ID" value="SEN71841.1"/>
    <property type="molecule type" value="Genomic_DNA"/>
</dbReference>
<feature type="domain" description="DUF3887" evidence="1">
    <location>
        <begin position="35"/>
        <end position="124"/>
    </location>
</feature>
<dbReference type="RefSeq" id="WP_177178191.1">
    <property type="nucleotide sequence ID" value="NZ_FODJ01000001.1"/>
</dbReference>
<dbReference type="STRING" id="872970.SAMN04488134_101723"/>
<gene>
    <name evidence="2" type="ORF">SAMN04488134_101723</name>
</gene>
<name>A0A1H8ITT2_9BACI</name>
<reference evidence="2 3" key="1">
    <citation type="submission" date="2016-10" db="EMBL/GenBank/DDBJ databases">
        <authorList>
            <person name="de Groot N.N."/>
        </authorList>
    </citation>
    <scope>NUCLEOTIDE SEQUENCE [LARGE SCALE GENOMIC DNA]</scope>
    <source>
        <strain evidence="2 3">CGMCC 1.10434</strain>
    </source>
</reference>
<sequence>MKKLFLTLVLITLTSILIGCQSNENEDEHEVIERAEGFINSLNEGSYEDAAAQLNDEMADALTPAILAELWQQLTVEFGDFKGHSFEETTEDQGHTIVFLAGEFERTSIRFQLTFDQDQQIAGFFIL</sequence>
<evidence type="ECO:0000313" key="2">
    <source>
        <dbReference type="EMBL" id="SEN71841.1"/>
    </source>
</evidence>
<keyword evidence="3" id="KW-1185">Reference proteome</keyword>
<proteinExistence type="predicted"/>
<accession>A0A1H8ITT2</accession>
<dbReference type="Gene3D" id="3.10.450.590">
    <property type="match status" value="1"/>
</dbReference>